<evidence type="ECO:0000313" key="1">
    <source>
        <dbReference type="EMBL" id="GFY71596.1"/>
    </source>
</evidence>
<name>A0A8X6YIJ1_9ARAC</name>
<dbReference type="EMBL" id="BMAV01018976">
    <property type="protein sequence ID" value="GFY71596.1"/>
    <property type="molecule type" value="Genomic_DNA"/>
</dbReference>
<protein>
    <submittedName>
        <fullName evidence="1">Uncharacterized protein</fullName>
    </submittedName>
</protein>
<organism evidence="1 2">
    <name type="scientific">Trichonephila inaurata madagascariensis</name>
    <dbReference type="NCBI Taxonomy" id="2747483"/>
    <lineage>
        <taxon>Eukaryota</taxon>
        <taxon>Metazoa</taxon>
        <taxon>Ecdysozoa</taxon>
        <taxon>Arthropoda</taxon>
        <taxon>Chelicerata</taxon>
        <taxon>Arachnida</taxon>
        <taxon>Araneae</taxon>
        <taxon>Araneomorphae</taxon>
        <taxon>Entelegynae</taxon>
        <taxon>Araneoidea</taxon>
        <taxon>Nephilidae</taxon>
        <taxon>Trichonephila</taxon>
        <taxon>Trichonephila inaurata</taxon>
    </lineage>
</organism>
<dbReference type="Proteomes" id="UP000886998">
    <property type="component" value="Unassembled WGS sequence"/>
</dbReference>
<reference evidence="1" key="1">
    <citation type="submission" date="2020-08" db="EMBL/GenBank/DDBJ databases">
        <title>Multicomponent nature underlies the extraordinary mechanical properties of spider dragline silk.</title>
        <authorList>
            <person name="Kono N."/>
            <person name="Nakamura H."/>
            <person name="Mori M."/>
            <person name="Yoshida Y."/>
            <person name="Ohtoshi R."/>
            <person name="Malay A.D."/>
            <person name="Moran D.A.P."/>
            <person name="Tomita M."/>
            <person name="Numata K."/>
            <person name="Arakawa K."/>
        </authorList>
    </citation>
    <scope>NUCLEOTIDE SEQUENCE</scope>
</reference>
<gene>
    <name evidence="1" type="ORF">TNIN_295181</name>
</gene>
<evidence type="ECO:0000313" key="2">
    <source>
        <dbReference type="Proteomes" id="UP000886998"/>
    </source>
</evidence>
<comment type="caution">
    <text evidence="1">The sequence shown here is derived from an EMBL/GenBank/DDBJ whole genome shotgun (WGS) entry which is preliminary data.</text>
</comment>
<feature type="non-terminal residue" evidence="1">
    <location>
        <position position="1"/>
    </location>
</feature>
<keyword evidence="2" id="KW-1185">Reference proteome</keyword>
<proteinExistence type="predicted"/>
<dbReference type="AlphaFoldDB" id="A0A8X6YIJ1"/>
<accession>A0A8X6YIJ1</accession>
<sequence length="101" mass="11859">FPQTRFSCAEEIPKKTYRFDFDAPAETPCVSLSISLFVCGWMCFNSGNERKRYGEEEPHECESLDLRDKDSFFFPWGVGSYSLSRPHCHKSVDEEKSWRFD</sequence>